<evidence type="ECO:0000313" key="4">
    <source>
        <dbReference type="Proteomes" id="UP000198440"/>
    </source>
</evidence>
<dbReference type="Gene3D" id="3.30.1330.20">
    <property type="entry name" value="Tubulin/FtsZ, C-terminal domain"/>
    <property type="match status" value="1"/>
</dbReference>
<dbReference type="Pfam" id="PF09585">
    <property type="entry name" value="Lin0512_fam"/>
    <property type="match status" value="1"/>
</dbReference>
<dbReference type="GO" id="GO:0005525">
    <property type="term" value="F:GTP binding"/>
    <property type="evidence" value="ECO:0007669"/>
    <property type="project" value="UniProtKB-KW"/>
</dbReference>
<reference evidence="3 4" key="1">
    <citation type="submission" date="2017-06" db="EMBL/GenBank/DDBJ databases">
        <authorList>
            <person name="Kim H.J."/>
            <person name="Triplett B.A."/>
        </authorList>
    </citation>
    <scope>NUCLEOTIDE SEQUENCE [LARGE SCALE GENOMIC DNA]</scope>
    <source>
        <strain evidence="3 4">DSM 11445</strain>
    </source>
</reference>
<evidence type="ECO:0000256" key="2">
    <source>
        <dbReference type="ARBA" id="ARBA00023134"/>
    </source>
</evidence>
<dbReference type="RefSeq" id="WP_342744928.1">
    <property type="nucleotide sequence ID" value="NZ_FZON01000001.1"/>
</dbReference>
<evidence type="ECO:0000313" key="3">
    <source>
        <dbReference type="EMBL" id="SNR99943.1"/>
    </source>
</evidence>
<proteinExistence type="predicted"/>
<gene>
    <name evidence="3" type="ORF">SAMN04488078_1001175</name>
</gene>
<keyword evidence="1" id="KW-0547">Nucleotide-binding</keyword>
<name>A0A239AYA8_9RHOB</name>
<dbReference type="Proteomes" id="UP000198440">
    <property type="component" value="Unassembled WGS sequence"/>
</dbReference>
<accession>A0A239AYA8</accession>
<dbReference type="AlphaFoldDB" id="A0A239AYA8"/>
<dbReference type="EMBL" id="FZON01000001">
    <property type="protein sequence ID" value="SNR99943.1"/>
    <property type="molecule type" value="Genomic_DNA"/>
</dbReference>
<dbReference type="InterPro" id="IPR037103">
    <property type="entry name" value="Tubulin/FtsZ-like_C"/>
</dbReference>
<sequence>MQVLTEFGLGTSLRRGDYTEAAARALRDALWKSSINAAEWLGRDKADMRLQVQIGVQKPDAVDVTDLAGVFPYGAADIAIGFGGLDIPRPEGSGNPTIMAHAAITVTFQVDAAQEDSA</sequence>
<keyword evidence="2" id="KW-0342">GTP-binding</keyword>
<organism evidence="3 4">
    <name type="scientific">Antarctobacter heliothermus</name>
    <dbReference type="NCBI Taxonomy" id="74033"/>
    <lineage>
        <taxon>Bacteria</taxon>
        <taxon>Pseudomonadati</taxon>
        <taxon>Pseudomonadota</taxon>
        <taxon>Alphaproteobacteria</taxon>
        <taxon>Rhodobacterales</taxon>
        <taxon>Roseobacteraceae</taxon>
        <taxon>Antarctobacter</taxon>
    </lineage>
</organism>
<dbReference type="InterPro" id="IPR011719">
    <property type="entry name" value="CHP02058"/>
</dbReference>
<evidence type="ECO:0000256" key="1">
    <source>
        <dbReference type="ARBA" id="ARBA00022741"/>
    </source>
</evidence>
<protein>
    <submittedName>
        <fullName evidence="3">Uncharacterized protein</fullName>
    </submittedName>
</protein>